<dbReference type="Gramene" id="OE9A116142T1">
    <property type="protein sequence ID" value="OE9A116142C1"/>
    <property type="gene ID" value="OE9A116142"/>
</dbReference>
<sequence>MAAVTANLTIISWQNAAMSKLLECMQGQLAKSSQNDEVIPLGRGSNVDMVANYDTSRITQKTAIPLEASKANVPRRQASVFDRLGPTRNRQG</sequence>
<organism evidence="1 2">
    <name type="scientific">Olea europaea subsp. europaea</name>
    <dbReference type="NCBI Taxonomy" id="158383"/>
    <lineage>
        <taxon>Eukaryota</taxon>
        <taxon>Viridiplantae</taxon>
        <taxon>Streptophyta</taxon>
        <taxon>Embryophyta</taxon>
        <taxon>Tracheophyta</taxon>
        <taxon>Spermatophyta</taxon>
        <taxon>Magnoliopsida</taxon>
        <taxon>eudicotyledons</taxon>
        <taxon>Gunneridae</taxon>
        <taxon>Pentapetalae</taxon>
        <taxon>asterids</taxon>
        <taxon>lamiids</taxon>
        <taxon>Lamiales</taxon>
        <taxon>Oleaceae</taxon>
        <taxon>Oleeae</taxon>
        <taxon>Olea</taxon>
    </lineage>
</organism>
<evidence type="ECO:0000313" key="2">
    <source>
        <dbReference type="Proteomes" id="UP000594638"/>
    </source>
</evidence>
<dbReference type="Proteomes" id="UP000594638">
    <property type="component" value="Unassembled WGS sequence"/>
</dbReference>
<keyword evidence="2" id="KW-1185">Reference proteome</keyword>
<proteinExistence type="predicted"/>
<dbReference type="EMBL" id="CACTIH010003613">
    <property type="protein sequence ID" value="CAA2977867.1"/>
    <property type="molecule type" value="Genomic_DNA"/>
</dbReference>
<reference evidence="1 2" key="1">
    <citation type="submission" date="2019-12" db="EMBL/GenBank/DDBJ databases">
        <authorList>
            <person name="Alioto T."/>
            <person name="Alioto T."/>
            <person name="Gomez Garrido J."/>
        </authorList>
    </citation>
    <scope>NUCLEOTIDE SEQUENCE [LARGE SCALE GENOMIC DNA]</scope>
</reference>
<comment type="caution">
    <text evidence="1">The sequence shown here is derived from an EMBL/GenBank/DDBJ whole genome shotgun (WGS) entry which is preliminary data.</text>
</comment>
<gene>
    <name evidence="1" type="ORF">OLEA9_A116142</name>
</gene>
<evidence type="ECO:0000313" key="1">
    <source>
        <dbReference type="EMBL" id="CAA2977867.1"/>
    </source>
</evidence>
<protein>
    <submittedName>
        <fullName evidence="1">Uncharacterized protein</fullName>
    </submittedName>
</protein>
<accession>A0A8S0RF49</accession>
<name>A0A8S0RF49_OLEEU</name>
<dbReference type="AlphaFoldDB" id="A0A8S0RF49"/>